<sequence>MTSPSPSAAPSPPAERTAPDKDYLPWLLPALQRAEIRAALRRGDIPAMQDRAYRYLARYWSGAVWLRTPLLLHAAATAAHPTLRHAEKTGLGDLAADLVERNVLSASTVAARLLAVQRMDLPVAHRHLAGILHAGAVQRLTLDWHQLYRLYRSWDFPTVDGRRRNRRRLLEQFHTRVPG</sequence>
<keyword evidence="3" id="KW-1185">Reference proteome</keyword>
<evidence type="ECO:0000313" key="3">
    <source>
        <dbReference type="Proteomes" id="UP001058003"/>
    </source>
</evidence>
<evidence type="ECO:0000256" key="1">
    <source>
        <dbReference type="SAM" id="MobiDB-lite"/>
    </source>
</evidence>
<accession>A0A9Q9IJ66</accession>
<dbReference type="InterPro" id="IPR038287">
    <property type="entry name" value="Cse2_sf"/>
</dbReference>
<feature type="region of interest" description="Disordered" evidence="1">
    <location>
        <begin position="1"/>
        <end position="20"/>
    </location>
</feature>
<reference evidence="2" key="1">
    <citation type="submission" date="2021-04" db="EMBL/GenBank/DDBJ databases">
        <title>Dactylosporangium aurantiacum NRRL B-8018 full assembly.</title>
        <authorList>
            <person name="Hartkoorn R.C."/>
            <person name="Beaudoing E."/>
            <person name="Hot D."/>
        </authorList>
    </citation>
    <scope>NUCLEOTIDE SEQUENCE</scope>
    <source>
        <strain evidence="2">NRRL B-8018</strain>
    </source>
</reference>
<evidence type="ECO:0000313" key="2">
    <source>
        <dbReference type="EMBL" id="UWZ55773.1"/>
    </source>
</evidence>
<dbReference type="KEGG" id="daur:Daura_06100"/>
<organism evidence="2 3">
    <name type="scientific">Dactylosporangium aurantiacum</name>
    <dbReference type="NCBI Taxonomy" id="35754"/>
    <lineage>
        <taxon>Bacteria</taxon>
        <taxon>Bacillati</taxon>
        <taxon>Actinomycetota</taxon>
        <taxon>Actinomycetes</taxon>
        <taxon>Micromonosporales</taxon>
        <taxon>Micromonosporaceae</taxon>
        <taxon>Dactylosporangium</taxon>
    </lineage>
</organism>
<dbReference type="AlphaFoldDB" id="A0A9Q9IJ66"/>
<gene>
    <name evidence="2" type="ORF">Daura_06100</name>
</gene>
<dbReference type="EMBL" id="CP073767">
    <property type="protein sequence ID" value="UWZ55773.1"/>
    <property type="molecule type" value="Genomic_DNA"/>
</dbReference>
<proteinExistence type="predicted"/>
<dbReference type="Proteomes" id="UP001058003">
    <property type="component" value="Chromosome"/>
</dbReference>
<name>A0A9Q9IJ66_9ACTN</name>
<dbReference type="InterPro" id="IPR013382">
    <property type="entry name" value="CRISPR-assoc_prot_Cse2"/>
</dbReference>
<dbReference type="Gene3D" id="1.10.520.40">
    <property type="entry name" value="CRISPR-associated protein Cse2"/>
    <property type="match status" value="1"/>
</dbReference>
<dbReference type="Pfam" id="PF09485">
    <property type="entry name" value="CRISPR_Cse2"/>
    <property type="match status" value="1"/>
</dbReference>
<protein>
    <submittedName>
        <fullName evidence="2">Type I-E CRISPR-associated protein Cse2/CasB</fullName>
    </submittedName>
</protein>
<dbReference type="RefSeq" id="WP_033358559.1">
    <property type="nucleotide sequence ID" value="NZ_CP073767.1"/>
</dbReference>